<reference evidence="2" key="1">
    <citation type="submission" date="2009-11" db="EMBL/GenBank/DDBJ databases">
        <authorList>
            <consortium name="The Broad Institute Genome Sequencing Platform"/>
            <person name="Ward D."/>
            <person name="Feldgarden M."/>
            <person name="Earl A."/>
            <person name="Young S.K."/>
            <person name="Zeng Q."/>
            <person name="Koehrsen M."/>
            <person name="Alvarado L."/>
            <person name="Berlin A."/>
            <person name="Bochicchio J."/>
            <person name="Borenstein D."/>
            <person name="Chapman S.B."/>
            <person name="Chen Z."/>
            <person name="Engels R."/>
            <person name="Freedman E."/>
            <person name="Gellesch M."/>
            <person name="Goldberg J."/>
            <person name="Griggs A."/>
            <person name="Gujja S."/>
            <person name="Heilman E."/>
            <person name="Heiman D."/>
            <person name="Hepburn T."/>
            <person name="Howarth C."/>
            <person name="Jen D."/>
            <person name="Larson L."/>
            <person name="Lewis B."/>
            <person name="Mehta T."/>
            <person name="Park D."/>
            <person name="Pearson M."/>
            <person name="Roberts A."/>
            <person name="Saif S."/>
            <person name="Shea T."/>
            <person name="Shenoy N."/>
            <person name="Sisk P."/>
            <person name="Stolte C."/>
            <person name="Sykes S."/>
            <person name="Thomson T."/>
            <person name="Walk T."/>
            <person name="White J."/>
            <person name="Yandava C."/>
            <person name="Izard J."/>
            <person name="Baranova O.V."/>
            <person name="Blanton J.M."/>
            <person name="Tanner A.C."/>
            <person name="Dewhirst F.E."/>
            <person name="Haas B."/>
            <person name="Nusbaum C."/>
            <person name="Birren B."/>
        </authorList>
    </citation>
    <scope>NUCLEOTIDE SEQUENCE [LARGE SCALE GENOMIC DNA]</scope>
    <source>
        <strain evidence="2">1-1 BBBD Race 1</strain>
    </source>
</reference>
<proteinExistence type="predicted"/>
<protein>
    <recommendedName>
        <fullName evidence="5">Retrotransposon gag domain-containing protein</fullName>
    </recommendedName>
</protein>
<evidence type="ECO:0000313" key="3">
    <source>
        <dbReference type="EnsemblFungi" id="PTTG_00156-t43_1-p1"/>
    </source>
</evidence>
<feature type="compositionally biased region" description="Polar residues" evidence="1">
    <location>
        <begin position="349"/>
        <end position="360"/>
    </location>
</feature>
<evidence type="ECO:0008006" key="5">
    <source>
        <dbReference type="Google" id="ProtNLM"/>
    </source>
</evidence>
<dbReference type="OrthoDB" id="2505542at2759"/>
<accession>A0A0C4EHE0</accession>
<reference evidence="3 4" key="3">
    <citation type="journal article" date="2017" name="G3 (Bethesda)">
        <title>Comparative analysis highlights variable genome content of wheat rusts and divergence of the mating loci.</title>
        <authorList>
            <person name="Cuomo C.A."/>
            <person name="Bakkeren G."/>
            <person name="Khalil H.B."/>
            <person name="Panwar V."/>
            <person name="Joly D."/>
            <person name="Linning R."/>
            <person name="Sakthikumar S."/>
            <person name="Song X."/>
            <person name="Adiconis X."/>
            <person name="Fan L."/>
            <person name="Goldberg J.M."/>
            <person name="Levin J.Z."/>
            <person name="Young S."/>
            <person name="Zeng Q."/>
            <person name="Anikster Y."/>
            <person name="Bruce M."/>
            <person name="Wang M."/>
            <person name="Yin C."/>
            <person name="McCallum B."/>
            <person name="Szabo L.J."/>
            <person name="Hulbert S."/>
            <person name="Chen X."/>
            <person name="Fellers J.P."/>
        </authorList>
    </citation>
    <scope>NUCLEOTIDE SEQUENCE</scope>
    <source>
        <strain evidence="3">isolate 1-1 / race 1 (BBBD)</strain>
        <strain evidence="4">Isolate 1-1 / race 1 (BBBD)</strain>
    </source>
</reference>
<reference evidence="3" key="4">
    <citation type="submission" date="2025-05" db="UniProtKB">
        <authorList>
            <consortium name="EnsemblFungi"/>
        </authorList>
    </citation>
    <scope>IDENTIFICATION</scope>
    <source>
        <strain evidence="3">isolate 1-1 / race 1 (BBBD)</strain>
    </source>
</reference>
<name>A0A0C4EHE0_PUCT1</name>
<dbReference type="EnsemblFungi" id="PTTG_00156-t43_1">
    <property type="protein sequence ID" value="PTTG_00156-t43_1-p1"/>
    <property type="gene ID" value="PTTG_00156"/>
</dbReference>
<feature type="region of interest" description="Disordered" evidence="1">
    <location>
        <begin position="348"/>
        <end position="369"/>
    </location>
</feature>
<evidence type="ECO:0000313" key="4">
    <source>
        <dbReference type="Proteomes" id="UP000005240"/>
    </source>
</evidence>
<evidence type="ECO:0000256" key="1">
    <source>
        <dbReference type="SAM" id="MobiDB-lite"/>
    </source>
</evidence>
<gene>
    <name evidence="2" type="ORF">PTTG_00156</name>
</gene>
<dbReference type="Proteomes" id="UP000005240">
    <property type="component" value="Unassembled WGS sequence"/>
</dbReference>
<sequence>MNQFNQQSSSGNPLAPEEMSNNNLIQAILVLQQNTAKQLLAAQAQAKLKAVQSQARANVKAALDAWSKNVNPKTESTPAPQLAPGRNNLQRFKILDGPYFKGPFQGVKAFLCWIQALQIFFATKLVTHADNKRLIVGGLISETNLPLFYSNKFSKYKGKSWEDFKEQMFEFSLPVKWKTALKRNIAQMKMADTETFLEFSTCGRTLQSLVNFDKHLLDDYELAEAVTFGLPEFLQAKIDDHQTLRLANFKYGKFKNCTSGFYSNLHKSPALRLRRNASTTTATSRMADTVWRLHSYLDSVGLCHFCKRHCGSAPKACLNPMDKSWVDIPASFVPPLKPADYAPPVAWTAKNSGPTKTNPATAGRPIGRPAGVAGLTNKAPDLDKLKHSGSNYSGRPNAIKMLSSSAATRDDKFVPEVPQFNQASFLKACGAIAKGGSAKSEGTITPTDAEDMITPADPGMANPQTNLEATVLNALTERN</sequence>
<dbReference type="VEuPathDB" id="FungiDB:PTTG_00156"/>
<reference evidence="2" key="2">
    <citation type="submission" date="2016-05" db="EMBL/GenBank/DDBJ databases">
        <title>Comparative analysis highlights variable genome content of wheat rusts and divergence of the mating loci.</title>
        <authorList>
            <person name="Cuomo C.A."/>
            <person name="Bakkeren G."/>
            <person name="Szabo L."/>
            <person name="Khalil H."/>
            <person name="Joly D."/>
            <person name="Goldberg J."/>
            <person name="Young S."/>
            <person name="Zeng Q."/>
            <person name="Fellers J."/>
        </authorList>
    </citation>
    <scope>NUCLEOTIDE SEQUENCE [LARGE SCALE GENOMIC DNA]</scope>
    <source>
        <strain evidence="2">1-1 BBBD Race 1</strain>
    </source>
</reference>
<dbReference type="AlphaFoldDB" id="A0A0C4EHE0"/>
<keyword evidence="4" id="KW-1185">Reference proteome</keyword>
<organism evidence="2">
    <name type="scientific">Puccinia triticina (isolate 1-1 / race 1 (BBBD))</name>
    <name type="common">Brown leaf rust fungus</name>
    <dbReference type="NCBI Taxonomy" id="630390"/>
    <lineage>
        <taxon>Eukaryota</taxon>
        <taxon>Fungi</taxon>
        <taxon>Dikarya</taxon>
        <taxon>Basidiomycota</taxon>
        <taxon>Pucciniomycotina</taxon>
        <taxon>Pucciniomycetes</taxon>
        <taxon>Pucciniales</taxon>
        <taxon>Pucciniaceae</taxon>
        <taxon>Puccinia</taxon>
    </lineage>
</organism>
<evidence type="ECO:0000313" key="2">
    <source>
        <dbReference type="EMBL" id="OAV95116.1"/>
    </source>
</evidence>
<dbReference type="EMBL" id="ADAS02000032">
    <property type="protein sequence ID" value="OAV95116.1"/>
    <property type="molecule type" value="Genomic_DNA"/>
</dbReference>